<accession>A0A0N4XXC8</accession>
<feature type="compositionally biased region" description="Basic and acidic residues" evidence="2">
    <location>
        <begin position="977"/>
        <end position="986"/>
    </location>
</feature>
<dbReference type="GO" id="GO:0000775">
    <property type="term" value="C:chromosome, centromeric region"/>
    <property type="evidence" value="ECO:0007669"/>
    <property type="project" value="TreeGrafter"/>
</dbReference>
<dbReference type="EMBL" id="UYSL01019908">
    <property type="protein sequence ID" value="VDL71218.1"/>
    <property type="molecule type" value="Genomic_DNA"/>
</dbReference>
<feature type="domain" description="SANTA" evidence="3">
    <location>
        <begin position="242"/>
        <end position="334"/>
    </location>
</feature>
<reference evidence="6" key="1">
    <citation type="submission" date="2016-04" db="UniProtKB">
        <authorList>
            <consortium name="WormBaseParasite"/>
        </authorList>
    </citation>
    <scope>IDENTIFICATION</scope>
</reference>
<dbReference type="AlphaFoldDB" id="A0A0N4XXC8"/>
<name>A0A0N4XXC8_NIPBR</name>
<evidence type="ECO:0000259" key="3">
    <source>
        <dbReference type="Pfam" id="PF09133"/>
    </source>
</evidence>
<dbReference type="OMA" id="LWIFKFI"/>
<dbReference type="PANTHER" id="PTHR16124">
    <property type="entry name" value="MIS18-BINDING PROTEIN 1"/>
    <property type="match status" value="1"/>
</dbReference>
<gene>
    <name evidence="4" type="ORF">NBR_LOCUS7629</name>
</gene>
<feature type="compositionally biased region" description="Basic residues" evidence="2">
    <location>
        <begin position="663"/>
        <end position="672"/>
    </location>
</feature>
<sequence length="986" mass="113955">MTRSGRMYELRGSIDRDLAILYGYPIQLVDLFTNGFPENWRSILQEYSYLKKPRNSLNSSHCTNLSEIARRLSSEATRVPKPLHSHLSVTVRSNKPATPIVEEEEPDQSSSSVANDATTEKEEESLIDQTPDNAYNSQKSLNEQDRIVTRAFLFSPEKNLEKSRGSTCSLSKRTRGKQEQSMNESKENDEKHGFSPSGEPHRRCGQEASDISESRIENRNDLALAPIQSSRINHYEQGDDAVELRDWSIRFTPFVNDGISLGFPKFVLRGTKRNHPTTWQSSIVVRVESATAIYTSSTKYRLVGEIDIRDCAEAGFPKAFIAKFLFGFPPDWRTTITMLFNTFFSHLDPQVYRTNPSDNDMDVVPCRQQNFDPPHNAHRNHPGAPNEGALVVREVRRSRSGRCVRAPLAEWAGQRVRYDGAGNVLGVEGVNCATVHSTTAPDTLELSNYYGVSPPTSPRQRERYRVPAMAAERGGKKFDVRKDLVTFSDNSDYDDEQPKRKRMNSSDDCYGPGRSKRPKQIAWHETDIEREIKEQRRLILQKEKELRKQQKELEKQQREFEAIKRRISEQERRWKQEIRRERILQERNAYYSDEPEHVERKPAKPKQHKSRQPYQLDDVERTYRKMSEMERRRFEEEWAREDEQYMDESDNVIDDSWCEPVRKKTKKKPQRRVRIETDSSAGSYSTDSKDEDEEEDEEESDDEKRPRAKQRRPQPVVQKEKGWRKDELHRLKLALAAIRVVTDDDWEKVARSLGGSRKPEACKEAAIKRLKWEPPVGGVDSPQVTAEAVTARPGTIAYQHQTNEYTRKFLMGAGARGEDFFNEKNISDVESIPDVADFGADDSLLEAIRTPVDAVLQKKTNRRQFFVEPMDDDTPLRRRSSAGLLQTPIDSAQRERHDRYYHHLLNKKGQRNDLSRINYSRFGNCTRNETFADGYATRNTFVGFHDDLDGVTKMARKAARKNEEVVNSDDELDLDEDHFNDTDDDL</sequence>
<evidence type="ECO:0000256" key="1">
    <source>
        <dbReference type="SAM" id="Coils"/>
    </source>
</evidence>
<dbReference type="InterPro" id="IPR039110">
    <property type="entry name" value="KNL2-like"/>
</dbReference>
<feature type="compositionally biased region" description="Acidic residues" evidence="2">
    <location>
        <begin position="689"/>
        <end position="701"/>
    </location>
</feature>
<feature type="domain" description="SANTA" evidence="3">
    <location>
        <begin position="1"/>
        <end position="42"/>
    </location>
</feature>
<feature type="coiled-coil region" evidence="1">
    <location>
        <begin position="525"/>
        <end position="573"/>
    </location>
</feature>
<reference evidence="4 5" key="2">
    <citation type="submission" date="2018-11" db="EMBL/GenBank/DDBJ databases">
        <authorList>
            <consortium name="Pathogen Informatics"/>
        </authorList>
    </citation>
    <scope>NUCLEOTIDE SEQUENCE [LARGE SCALE GENOMIC DNA]</scope>
</reference>
<dbReference type="Gene3D" id="1.10.10.1900">
    <property type="entry name" value="Knl-2 Myb-like DNA-binding domain-like"/>
    <property type="match status" value="1"/>
</dbReference>
<proteinExistence type="predicted"/>
<feature type="region of interest" description="Disordered" evidence="2">
    <location>
        <begin position="592"/>
        <end position="621"/>
    </location>
</feature>
<dbReference type="InterPro" id="IPR015216">
    <property type="entry name" value="SANTA"/>
</dbReference>
<feature type="compositionally biased region" description="Basic and acidic residues" evidence="2">
    <location>
        <begin position="184"/>
        <end position="205"/>
    </location>
</feature>
<dbReference type="InterPro" id="IPR044895">
    <property type="entry name" value="Knl-2_Myb-like_DNA-bd_sf"/>
</dbReference>
<feature type="region of interest" description="Disordered" evidence="2">
    <location>
        <begin position="488"/>
        <end position="520"/>
    </location>
</feature>
<keyword evidence="1" id="KW-0175">Coiled coil</keyword>
<feature type="region of interest" description="Disordered" evidence="2">
    <location>
        <begin position="162"/>
        <end position="217"/>
    </location>
</feature>
<feature type="region of interest" description="Disordered" evidence="2">
    <location>
        <begin position="960"/>
        <end position="986"/>
    </location>
</feature>
<feature type="compositionally biased region" description="Polar residues" evidence="2">
    <location>
        <begin position="87"/>
        <end position="96"/>
    </location>
</feature>
<feature type="compositionally biased region" description="Polar residues" evidence="2">
    <location>
        <begin position="127"/>
        <end position="141"/>
    </location>
</feature>
<dbReference type="WBParaSite" id="NBR_0000762801-mRNA-1">
    <property type="protein sequence ID" value="NBR_0000762801-mRNA-1"/>
    <property type="gene ID" value="NBR_0000762801"/>
</dbReference>
<dbReference type="STRING" id="27835.A0A0N4XXC8"/>
<feature type="region of interest" description="Disordered" evidence="2">
    <location>
        <begin position="662"/>
        <end position="723"/>
    </location>
</feature>
<evidence type="ECO:0000313" key="4">
    <source>
        <dbReference type="EMBL" id="VDL71218.1"/>
    </source>
</evidence>
<dbReference type="PANTHER" id="PTHR16124:SF3">
    <property type="entry name" value="MIS18-BINDING PROTEIN 1"/>
    <property type="match status" value="1"/>
</dbReference>
<evidence type="ECO:0000313" key="5">
    <source>
        <dbReference type="Proteomes" id="UP000271162"/>
    </source>
</evidence>
<feature type="compositionally biased region" description="Acidic residues" evidence="2">
    <location>
        <begin position="966"/>
        <end position="976"/>
    </location>
</feature>
<evidence type="ECO:0000256" key="2">
    <source>
        <dbReference type="SAM" id="MobiDB-lite"/>
    </source>
</evidence>
<protein>
    <submittedName>
        <fullName evidence="6">SANTA domain-containing protein</fullName>
    </submittedName>
</protein>
<evidence type="ECO:0000313" key="6">
    <source>
        <dbReference type="WBParaSite" id="NBR_0000762801-mRNA-1"/>
    </source>
</evidence>
<dbReference type="Pfam" id="PF09133">
    <property type="entry name" value="SANTA"/>
    <property type="match status" value="2"/>
</dbReference>
<feature type="region of interest" description="Disordered" evidence="2">
    <location>
        <begin position="80"/>
        <end position="142"/>
    </location>
</feature>
<organism evidence="6">
    <name type="scientific">Nippostrongylus brasiliensis</name>
    <name type="common">Rat hookworm</name>
    <dbReference type="NCBI Taxonomy" id="27835"/>
    <lineage>
        <taxon>Eukaryota</taxon>
        <taxon>Metazoa</taxon>
        <taxon>Ecdysozoa</taxon>
        <taxon>Nematoda</taxon>
        <taxon>Chromadorea</taxon>
        <taxon>Rhabditida</taxon>
        <taxon>Rhabditina</taxon>
        <taxon>Rhabditomorpha</taxon>
        <taxon>Strongyloidea</taxon>
        <taxon>Heligmosomidae</taxon>
        <taxon>Nippostrongylus</taxon>
    </lineage>
</organism>
<dbReference type="Proteomes" id="UP000271162">
    <property type="component" value="Unassembled WGS sequence"/>
</dbReference>
<feature type="compositionally biased region" description="Polar residues" evidence="2">
    <location>
        <begin position="108"/>
        <end position="117"/>
    </location>
</feature>
<keyword evidence="5" id="KW-1185">Reference proteome</keyword>